<name>A0A0N4VYR6_HAEPC</name>
<evidence type="ECO:0000313" key="1">
    <source>
        <dbReference type="WBParaSite" id="HPLM_0000243701-mRNA-1"/>
    </source>
</evidence>
<reference evidence="1" key="1">
    <citation type="submission" date="2017-02" db="UniProtKB">
        <authorList>
            <consortium name="WormBaseParasite"/>
        </authorList>
    </citation>
    <scope>IDENTIFICATION</scope>
</reference>
<sequence>LHKVTWSFAAKPAPPHSQPPANFHEIGLKFHSRKNNFYQSSFLAPTCIYNGNLRVKFQTSI</sequence>
<dbReference type="WBParaSite" id="HPLM_0000243701-mRNA-1">
    <property type="protein sequence ID" value="HPLM_0000243701-mRNA-1"/>
    <property type="gene ID" value="HPLM_0000243701"/>
</dbReference>
<accession>A0A0N4VYR6</accession>
<protein>
    <submittedName>
        <fullName evidence="1">Ovule protein</fullName>
    </submittedName>
</protein>
<organism evidence="1">
    <name type="scientific">Haemonchus placei</name>
    <name type="common">Barber's pole worm</name>
    <dbReference type="NCBI Taxonomy" id="6290"/>
    <lineage>
        <taxon>Eukaryota</taxon>
        <taxon>Metazoa</taxon>
        <taxon>Ecdysozoa</taxon>
        <taxon>Nematoda</taxon>
        <taxon>Chromadorea</taxon>
        <taxon>Rhabditida</taxon>
        <taxon>Rhabditina</taxon>
        <taxon>Rhabditomorpha</taxon>
        <taxon>Strongyloidea</taxon>
        <taxon>Trichostrongylidae</taxon>
        <taxon>Haemonchus</taxon>
    </lineage>
</organism>
<proteinExistence type="predicted"/>
<dbReference type="AlphaFoldDB" id="A0A0N4VYR6"/>